<dbReference type="InterPro" id="IPR050809">
    <property type="entry name" value="UgpAE/MalFG_permease"/>
</dbReference>
<evidence type="ECO:0000313" key="9">
    <source>
        <dbReference type="EMBL" id="TFE28568.1"/>
    </source>
</evidence>
<dbReference type="RefSeq" id="WP_135151436.1">
    <property type="nucleotide sequence ID" value="NZ_SOMN01000006.1"/>
</dbReference>
<comment type="subcellular location">
    <subcellularLocation>
        <location evidence="1 7">Cell membrane</location>
        <topology evidence="1 7">Multi-pass membrane protein</topology>
    </subcellularLocation>
</comment>
<dbReference type="PROSITE" id="PS50928">
    <property type="entry name" value="ABC_TM1"/>
    <property type="match status" value="1"/>
</dbReference>
<feature type="transmembrane region" description="Helical" evidence="7">
    <location>
        <begin position="180"/>
        <end position="202"/>
    </location>
</feature>
<dbReference type="PANTHER" id="PTHR43227:SF8">
    <property type="entry name" value="DIACETYLCHITOBIOSE UPTAKE SYSTEM PERMEASE PROTEIN DASB"/>
    <property type="match status" value="1"/>
</dbReference>
<keyword evidence="3" id="KW-1003">Cell membrane</keyword>
<evidence type="ECO:0000256" key="2">
    <source>
        <dbReference type="ARBA" id="ARBA00022448"/>
    </source>
</evidence>
<reference evidence="9 10" key="1">
    <citation type="submission" date="2019-03" db="EMBL/GenBank/DDBJ databases">
        <title>Cohnella endophytica sp. nov., a novel endophytic bacterium isolated from bark of Sonneratia apetala.</title>
        <authorList>
            <person name="Tuo L."/>
        </authorList>
    </citation>
    <scope>NUCLEOTIDE SEQUENCE [LARGE SCALE GENOMIC DNA]</scope>
    <source>
        <strain evidence="9 10">CCTCC AB 208254</strain>
    </source>
</reference>
<comment type="similarity">
    <text evidence="7">Belongs to the binding-protein-dependent transport system permease family.</text>
</comment>
<keyword evidence="2 7" id="KW-0813">Transport</keyword>
<keyword evidence="6 7" id="KW-0472">Membrane</keyword>
<evidence type="ECO:0000256" key="3">
    <source>
        <dbReference type="ARBA" id="ARBA00022475"/>
    </source>
</evidence>
<feature type="domain" description="ABC transmembrane type-1" evidence="8">
    <location>
        <begin position="143"/>
        <end position="360"/>
    </location>
</feature>
<name>A0A4Y8M5N9_9BACL</name>
<dbReference type="Proteomes" id="UP000297900">
    <property type="component" value="Unassembled WGS sequence"/>
</dbReference>
<dbReference type="Pfam" id="PF00528">
    <property type="entry name" value="BPD_transp_1"/>
    <property type="match status" value="1"/>
</dbReference>
<proteinExistence type="inferred from homology"/>
<dbReference type="PANTHER" id="PTHR43227">
    <property type="entry name" value="BLL4140 PROTEIN"/>
    <property type="match status" value="1"/>
</dbReference>
<evidence type="ECO:0000259" key="8">
    <source>
        <dbReference type="PROSITE" id="PS50928"/>
    </source>
</evidence>
<dbReference type="InterPro" id="IPR000515">
    <property type="entry name" value="MetI-like"/>
</dbReference>
<feature type="transmembrane region" description="Helical" evidence="7">
    <location>
        <begin position="236"/>
        <end position="258"/>
    </location>
</feature>
<dbReference type="AlphaFoldDB" id="A0A4Y8M5N9"/>
<keyword evidence="5 7" id="KW-1133">Transmembrane helix</keyword>
<evidence type="ECO:0000256" key="4">
    <source>
        <dbReference type="ARBA" id="ARBA00022692"/>
    </source>
</evidence>
<comment type="caution">
    <text evidence="9">The sequence shown here is derived from an EMBL/GenBank/DDBJ whole genome shotgun (WGS) entry which is preliminary data.</text>
</comment>
<feature type="transmembrane region" description="Helical" evidence="7">
    <location>
        <begin position="279"/>
        <end position="304"/>
    </location>
</feature>
<dbReference type="Gene3D" id="1.10.3720.10">
    <property type="entry name" value="MetI-like"/>
    <property type="match status" value="1"/>
</dbReference>
<feature type="transmembrane region" description="Helical" evidence="7">
    <location>
        <begin position="90"/>
        <end position="112"/>
    </location>
</feature>
<feature type="transmembrane region" description="Helical" evidence="7">
    <location>
        <begin position="22"/>
        <end position="43"/>
    </location>
</feature>
<gene>
    <name evidence="9" type="ORF">E2980_06980</name>
</gene>
<dbReference type="InterPro" id="IPR035906">
    <property type="entry name" value="MetI-like_sf"/>
</dbReference>
<evidence type="ECO:0000256" key="7">
    <source>
        <dbReference type="RuleBase" id="RU363032"/>
    </source>
</evidence>
<feature type="transmembrane region" description="Helical" evidence="7">
    <location>
        <begin position="149"/>
        <end position="168"/>
    </location>
</feature>
<dbReference type="OrthoDB" id="9786413at2"/>
<dbReference type="GO" id="GO:0005886">
    <property type="term" value="C:plasma membrane"/>
    <property type="evidence" value="ECO:0007669"/>
    <property type="project" value="UniProtKB-SubCell"/>
</dbReference>
<dbReference type="EMBL" id="SOMN01000006">
    <property type="protein sequence ID" value="TFE28568.1"/>
    <property type="molecule type" value="Genomic_DNA"/>
</dbReference>
<feature type="transmembrane region" description="Helical" evidence="7">
    <location>
        <begin position="337"/>
        <end position="359"/>
    </location>
</feature>
<evidence type="ECO:0000256" key="5">
    <source>
        <dbReference type="ARBA" id="ARBA00022989"/>
    </source>
</evidence>
<keyword evidence="10" id="KW-1185">Reference proteome</keyword>
<keyword evidence="4 7" id="KW-0812">Transmembrane</keyword>
<evidence type="ECO:0000256" key="1">
    <source>
        <dbReference type="ARBA" id="ARBA00004651"/>
    </source>
</evidence>
<evidence type="ECO:0000313" key="10">
    <source>
        <dbReference type="Proteomes" id="UP000297900"/>
    </source>
</evidence>
<sequence length="368" mass="41309">MITSTATATATAKAKSNFSRNLFWSILVPVLNAILHSAIFIVLRDSEINPILHAALAILWGVGGIYLIYWSLNWVVEKYSDLWRRRIQPYLFVGPAFLLLSWLLLIPTIRTLYMSFLDASSTKFVGLANYAAIFTNRLLVTALRNNLLWVLFGATACIVLGLLIAVLADRSSFERIAKAIIFLPMAISFVAAGVIWKFIYYYQPGDEQVGLLNAVVVALGGEPQAWTSMMQPWNNLFLIVILIWMQTGFAMVIFSAALKGVPEDMLEAARMDGAGEIKIFFRIIIPFIMTTILSVTTTIIVFTLKIFDVVMIMTGGQYDTEVVATQFYRQFFMYRNFGYGSTLAIVLLIAVIPVIVFNLRQMRKQGGF</sequence>
<organism evidence="9 10">
    <name type="scientific">Cohnella luojiensis</name>
    <dbReference type="NCBI Taxonomy" id="652876"/>
    <lineage>
        <taxon>Bacteria</taxon>
        <taxon>Bacillati</taxon>
        <taxon>Bacillota</taxon>
        <taxon>Bacilli</taxon>
        <taxon>Bacillales</taxon>
        <taxon>Paenibacillaceae</taxon>
        <taxon>Cohnella</taxon>
    </lineage>
</organism>
<dbReference type="GO" id="GO:0055085">
    <property type="term" value="P:transmembrane transport"/>
    <property type="evidence" value="ECO:0007669"/>
    <property type="project" value="InterPro"/>
</dbReference>
<dbReference type="SUPFAM" id="SSF161098">
    <property type="entry name" value="MetI-like"/>
    <property type="match status" value="1"/>
</dbReference>
<dbReference type="CDD" id="cd06261">
    <property type="entry name" value="TM_PBP2"/>
    <property type="match status" value="1"/>
</dbReference>
<protein>
    <submittedName>
        <fullName evidence="9">Sugar ABC transporter permease</fullName>
    </submittedName>
</protein>
<accession>A0A4Y8M5N9</accession>
<feature type="transmembrane region" description="Helical" evidence="7">
    <location>
        <begin position="50"/>
        <end position="70"/>
    </location>
</feature>
<evidence type="ECO:0000256" key="6">
    <source>
        <dbReference type="ARBA" id="ARBA00023136"/>
    </source>
</evidence>